<dbReference type="EMBL" id="OX596105">
    <property type="protein sequence ID" value="CAN0071991.1"/>
    <property type="molecule type" value="Genomic_DNA"/>
</dbReference>
<organism evidence="1 2">
    <name type="scientific">Rangifer tarandus platyrhynchus</name>
    <name type="common">Svalbard reindeer</name>
    <dbReference type="NCBI Taxonomy" id="3082113"/>
    <lineage>
        <taxon>Eukaryota</taxon>
        <taxon>Metazoa</taxon>
        <taxon>Chordata</taxon>
        <taxon>Craniata</taxon>
        <taxon>Vertebrata</taxon>
        <taxon>Euteleostomi</taxon>
        <taxon>Mammalia</taxon>
        <taxon>Eutheria</taxon>
        <taxon>Laurasiatheria</taxon>
        <taxon>Artiodactyla</taxon>
        <taxon>Ruminantia</taxon>
        <taxon>Pecora</taxon>
        <taxon>Cervidae</taxon>
        <taxon>Odocoileinae</taxon>
        <taxon>Rangifer</taxon>
    </lineage>
</organism>
<gene>
    <name evidence="1" type="ORF">MRATA1EN22A_LOCUS11605</name>
</gene>
<dbReference type="Proteomes" id="UP001162501">
    <property type="component" value="Chromosome 21"/>
</dbReference>
<sequence length="212" mass="23106">MSVPGHHLLPRRQDQRLVWVPGTWRRVGEVIRRLQSRGSPWGPVGSKHGQATEDCCFRPSFPIPGLIFLCPECLLSPAGCFACALPQGALLCATPFLRGKALLWAAGRAELGVGRSEGPVCEGRCSPCLRLSRLLWLLFLCGYLLQVALCRTHSVTRVHTRLPTWTHSPVAFQSVEVGEPVILGVKFAMTGWGGVGVVEAPWFTEEADKGLG</sequence>
<name>A0AC59YXZ4_RANTA</name>
<reference evidence="1" key="2">
    <citation type="submission" date="2025-03" db="EMBL/GenBank/DDBJ databases">
        <authorList>
            <consortium name="ELIXIR-Norway"/>
            <consortium name="Elixir Norway"/>
        </authorList>
    </citation>
    <scope>NUCLEOTIDE SEQUENCE</scope>
</reference>
<proteinExistence type="predicted"/>
<evidence type="ECO:0000313" key="2">
    <source>
        <dbReference type="Proteomes" id="UP001162501"/>
    </source>
</evidence>
<reference evidence="1" key="1">
    <citation type="submission" date="2023-05" db="EMBL/GenBank/DDBJ databases">
        <authorList>
            <consortium name="ELIXIR-Norway"/>
        </authorList>
    </citation>
    <scope>NUCLEOTIDE SEQUENCE</scope>
</reference>
<protein>
    <submittedName>
        <fullName evidence="1">Uncharacterized protein</fullName>
    </submittedName>
</protein>
<accession>A0AC59YXZ4</accession>
<evidence type="ECO:0000313" key="1">
    <source>
        <dbReference type="EMBL" id="CAN0071991.1"/>
    </source>
</evidence>